<organism evidence="1 2">
    <name type="scientific">Paramuricea clavata</name>
    <name type="common">Red gorgonian</name>
    <name type="synonym">Violescent sea-whip</name>
    <dbReference type="NCBI Taxonomy" id="317549"/>
    <lineage>
        <taxon>Eukaryota</taxon>
        <taxon>Metazoa</taxon>
        <taxon>Cnidaria</taxon>
        <taxon>Anthozoa</taxon>
        <taxon>Octocorallia</taxon>
        <taxon>Malacalcyonacea</taxon>
        <taxon>Plexauridae</taxon>
        <taxon>Paramuricea</taxon>
    </lineage>
</organism>
<evidence type="ECO:0000313" key="1">
    <source>
        <dbReference type="EMBL" id="CAB4023151.1"/>
    </source>
</evidence>
<feature type="non-terminal residue" evidence="1">
    <location>
        <position position="1"/>
    </location>
</feature>
<evidence type="ECO:0000313" key="2">
    <source>
        <dbReference type="Proteomes" id="UP001152795"/>
    </source>
</evidence>
<proteinExistence type="predicted"/>
<accession>A0A6S7K5T3</accession>
<protein>
    <submittedName>
        <fullName evidence="1">Uncharacterized protein</fullName>
    </submittedName>
</protein>
<sequence>MGESGRWCEYDFAKFVGDMPKETVLIAVFRISVVWTDFSPCSSFACSGGSLMVTTSHRSEECVPLHMKCSCSSTSFKDLDFFKEGISQLVSPNFSWNLLTGQVKQTLHLALVIGKPAITRAASPSQKFCQAMGSPENVGCSDWGEVSGDDSLVLLNDCTVTLSFNSLRFISINVLLTVVFERGNCCE</sequence>
<dbReference type="EMBL" id="CACRXK020012343">
    <property type="protein sequence ID" value="CAB4023151.1"/>
    <property type="molecule type" value="Genomic_DNA"/>
</dbReference>
<gene>
    <name evidence="1" type="ORF">PACLA_8A030257</name>
</gene>
<keyword evidence="2" id="KW-1185">Reference proteome</keyword>
<dbReference type="Proteomes" id="UP001152795">
    <property type="component" value="Unassembled WGS sequence"/>
</dbReference>
<name>A0A6S7K5T3_PARCT</name>
<reference evidence="1" key="1">
    <citation type="submission" date="2020-04" db="EMBL/GenBank/DDBJ databases">
        <authorList>
            <person name="Alioto T."/>
            <person name="Alioto T."/>
            <person name="Gomez Garrido J."/>
        </authorList>
    </citation>
    <scope>NUCLEOTIDE SEQUENCE</scope>
    <source>
        <strain evidence="1">A484AB</strain>
    </source>
</reference>
<feature type="non-terminal residue" evidence="1">
    <location>
        <position position="187"/>
    </location>
</feature>
<comment type="caution">
    <text evidence="1">The sequence shown here is derived from an EMBL/GenBank/DDBJ whole genome shotgun (WGS) entry which is preliminary data.</text>
</comment>
<dbReference type="AlphaFoldDB" id="A0A6S7K5T3"/>